<feature type="domain" description="Ubiquitin-like protease family profile" evidence="5">
    <location>
        <begin position="87"/>
        <end position="269"/>
    </location>
</feature>
<dbReference type="InterPro" id="IPR038765">
    <property type="entry name" value="Papain-like_cys_pep_sf"/>
</dbReference>
<reference evidence="6 7" key="1">
    <citation type="submission" date="2014-04" db="EMBL/GenBank/DDBJ databases">
        <authorList>
            <consortium name="DOE Joint Genome Institute"/>
            <person name="Kuo A."/>
            <person name="Girlanda M."/>
            <person name="Perotto S."/>
            <person name="Kohler A."/>
            <person name="Nagy L.G."/>
            <person name="Floudas D."/>
            <person name="Copeland A."/>
            <person name="Barry K.W."/>
            <person name="Cichocki N."/>
            <person name="Veneault-Fourrey C."/>
            <person name="LaButti K."/>
            <person name="Lindquist E.A."/>
            <person name="Lipzen A."/>
            <person name="Lundell T."/>
            <person name="Morin E."/>
            <person name="Murat C."/>
            <person name="Sun H."/>
            <person name="Tunlid A."/>
            <person name="Henrissat B."/>
            <person name="Grigoriev I.V."/>
            <person name="Hibbett D.S."/>
            <person name="Martin F."/>
            <person name="Nordberg H.P."/>
            <person name="Cantor M.N."/>
            <person name="Hua S.X."/>
        </authorList>
    </citation>
    <scope>NUCLEOTIDE SEQUENCE [LARGE SCALE GENOMIC DNA]</scope>
    <source>
        <strain evidence="6 7">MUT 4182</strain>
    </source>
</reference>
<dbReference type="OrthoDB" id="442460at2759"/>
<reference evidence="7" key="2">
    <citation type="submission" date="2015-01" db="EMBL/GenBank/DDBJ databases">
        <title>Evolutionary Origins and Diversification of the Mycorrhizal Mutualists.</title>
        <authorList>
            <consortium name="DOE Joint Genome Institute"/>
            <consortium name="Mycorrhizal Genomics Consortium"/>
            <person name="Kohler A."/>
            <person name="Kuo A."/>
            <person name="Nagy L.G."/>
            <person name="Floudas D."/>
            <person name="Copeland A."/>
            <person name="Barry K.W."/>
            <person name="Cichocki N."/>
            <person name="Veneault-Fourrey C."/>
            <person name="LaButti K."/>
            <person name="Lindquist E.A."/>
            <person name="Lipzen A."/>
            <person name="Lundell T."/>
            <person name="Morin E."/>
            <person name="Murat C."/>
            <person name="Riley R."/>
            <person name="Ohm R."/>
            <person name="Sun H."/>
            <person name="Tunlid A."/>
            <person name="Henrissat B."/>
            <person name="Grigoriev I.V."/>
            <person name="Hibbett D.S."/>
            <person name="Martin F."/>
        </authorList>
    </citation>
    <scope>NUCLEOTIDE SEQUENCE [LARGE SCALE GENOMIC DNA]</scope>
    <source>
        <strain evidence="7">MUT 4182</strain>
    </source>
</reference>
<accession>A0A0C3K6L5</accession>
<dbReference type="GO" id="GO:0006508">
    <property type="term" value="P:proteolysis"/>
    <property type="evidence" value="ECO:0007669"/>
    <property type="project" value="UniProtKB-KW"/>
</dbReference>
<dbReference type="AlphaFoldDB" id="A0A0C3K6L5"/>
<evidence type="ECO:0000313" key="7">
    <source>
        <dbReference type="Proteomes" id="UP000054248"/>
    </source>
</evidence>
<dbReference type="GO" id="GO:0008234">
    <property type="term" value="F:cysteine-type peptidase activity"/>
    <property type="evidence" value="ECO:0007669"/>
    <property type="project" value="InterPro"/>
</dbReference>
<dbReference type="GO" id="GO:0019783">
    <property type="term" value="F:ubiquitin-like protein peptidase activity"/>
    <property type="evidence" value="ECO:0007669"/>
    <property type="project" value="UniProtKB-ARBA"/>
</dbReference>
<evidence type="ECO:0000256" key="2">
    <source>
        <dbReference type="ARBA" id="ARBA00022670"/>
    </source>
</evidence>
<protein>
    <recommendedName>
        <fullName evidence="5">Ubiquitin-like protease family profile domain-containing protein</fullName>
    </recommendedName>
</protein>
<evidence type="ECO:0000256" key="1">
    <source>
        <dbReference type="ARBA" id="ARBA00005234"/>
    </source>
</evidence>
<dbReference type="Pfam" id="PF02902">
    <property type="entry name" value="Peptidase_C48"/>
    <property type="match status" value="1"/>
</dbReference>
<keyword evidence="7" id="KW-1185">Reference proteome</keyword>
<sequence>MLSGYIEEPNVKPNSLSSEQDPSCQCVPKAAETSPLPNVTSTLDPSPTFSTYRQLRATIPSTIKIRPVPKFNDEITDVMSYGLLRTASIDSNQPARLQPGRWLTNSLVDLHAYEVANTFFEGNPHRAGDLCLLPTVTWYHAAENTNDRPDFGRLDPKVSPLEYKFVAFPANGTGCHFFLGIIAFASDLLVRCNPSGPVRTSIFVFDSLGTSYETSNLQGKMNQFVLRLALDEKLRLAELKAIVAIRVKVPKQPNTTDCGLYPGHFLSIFLSDPEAYTAHCKGETIMNGTVDEIWQAGSIETTRRVLLSLVNMATRYRLAATRFNSNVSPSSHVE</sequence>
<gene>
    <name evidence="6" type="ORF">M407DRAFT_33331</name>
</gene>
<dbReference type="Gene3D" id="3.40.395.10">
    <property type="entry name" value="Adenoviral Proteinase, Chain A"/>
    <property type="match status" value="1"/>
</dbReference>
<feature type="region of interest" description="Disordered" evidence="4">
    <location>
        <begin position="1"/>
        <end position="45"/>
    </location>
</feature>
<keyword evidence="3" id="KW-0378">Hydrolase</keyword>
<feature type="compositionally biased region" description="Polar residues" evidence="4">
    <location>
        <begin position="12"/>
        <end position="23"/>
    </location>
</feature>
<dbReference type="SUPFAM" id="SSF54001">
    <property type="entry name" value="Cysteine proteinases"/>
    <property type="match status" value="1"/>
</dbReference>
<keyword evidence="2" id="KW-0645">Protease</keyword>
<comment type="similarity">
    <text evidence="1">Belongs to the peptidase C48 family.</text>
</comment>
<name>A0A0C3K6L5_9AGAM</name>
<dbReference type="EMBL" id="KN823443">
    <property type="protein sequence ID" value="KIO17018.1"/>
    <property type="molecule type" value="Genomic_DNA"/>
</dbReference>
<dbReference type="InterPro" id="IPR003653">
    <property type="entry name" value="Peptidase_C48_C"/>
</dbReference>
<evidence type="ECO:0000256" key="3">
    <source>
        <dbReference type="ARBA" id="ARBA00022801"/>
    </source>
</evidence>
<evidence type="ECO:0000313" key="6">
    <source>
        <dbReference type="EMBL" id="KIO17018.1"/>
    </source>
</evidence>
<feature type="compositionally biased region" description="Polar residues" evidence="4">
    <location>
        <begin position="35"/>
        <end position="45"/>
    </location>
</feature>
<dbReference type="Proteomes" id="UP000054248">
    <property type="component" value="Unassembled WGS sequence"/>
</dbReference>
<evidence type="ECO:0000259" key="5">
    <source>
        <dbReference type="PROSITE" id="PS50600"/>
    </source>
</evidence>
<organism evidence="6 7">
    <name type="scientific">Tulasnella calospora MUT 4182</name>
    <dbReference type="NCBI Taxonomy" id="1051891"/>
    <lineage>
        <taxon>Eukaryota</taxon>
        <taxon>Fungi</taxon>
        <taxon>Dikarya</taxon>
        <taxon>Basidiomycota</taxon>
        <taxon>Agaricomycotina</taxon>
        <taxon>Agaricomycetes</taxon>
        <taxon>Cantharellales</taxon>
        <taxon>Tulasnellaceae</taxon>
        <taxon>Tulasnella</taxon>
    </lineage>
</organism>
<evidence type="ECO:0000256" key="4">
    <source>
        <dbReference type="SAM" id="MobiDB-lite"/>
    </source>
</evidence>
<dbReference type="HOGENOM" id="CLU_073670_0_0_1"/>
<dbReference type="STRING" id="1051891.A0A0C3K6L5"/>
<dbReference type="PROSITE" id="PS50600">
    <property type="entry name" value="ULP_PROTEASE"/>
    <property type="match status" value="1"/>
</dbReference>
<proteinExistence type="inferred from homology"/>